<protein>
    <submittedName>
        <fullName evidence="1">Uncharacterized protein</fullName>
    </submittedName>
</protein>
<evidence type="ECO:0000313" key="1">
    <source>
        <dbReference type="EMBL" id="CUO28517.1"/>
    </source>
</evidence>
<organism evidence="1 2">
    <name type="scientific">[Ruminococcus] torques</name>
    <dbReference type="NCBI Taxonomy" id="33039"/>
    <lineage>
        <taxon>Bacteria</taxon>
        <taxon>Bacillati</taxon>
        <taxon>Bacillota</taxon>
        <taxon>Clostridia</taxon>
        <taxon>Lachnospirales</taxon>
        <taxon>Lachnospiraceae</taxon>
        <taxon>Mediterraneibacter</taxon>
    </lineage>
</organism>
<reference evidence="1 2" key="1">
    <citation type="submission" date="2015-09" db="EMBL/GenBank/DDBJ databases">
        <authorList>
            <consortium name="Pathogen Informatics"/>
        </authorList>
    </citation>
    <scope>NUCLEOTIDE SEQUENCE [LARGE SCALE GENOMIC DNA]</scope>
    <source>
        <strain evidence="1 2">2789STDY5834841</strain>
    </source>
</reference>
<accession>A0A174DTF9</accession>
<gene>
    <name evidence="1" type="ORF">ERS852456_02124</name>
</gene>
<sequence>MEAERVLNDLYKKINETGCEGRLPVAIFRVEKNILTYSGWKWRFVPNSGIYEIAVMAEKLQESVYQIYAEVFHQIVHILNAQSGITDTSNYGRYHNRHFQKKAEELGLKATKKEYVHGFDIIEVPKSLIEKINFPMFETNLKKAIEKQSVEIAPPQYN</sequence>
<dbReference type="RefSeq" id="WP_055159262.1">
    <property type="nucleotide sequence ID" value="NZ_CYZO01000029.1"/>
</dbReference>
<evidence type="ECO:0000313" key="2">
    <source>
        <dbReference type="Proteomes" id="UP000095787"/>
    </source>
</evidence>
<dbReference type="Proteomes" id="UP000095787">
    <property type="component" value="Unassembled WGS sequence"/>
</dbReference>
<name>A0A174DTF9_9FIRM</name>
<proteinExistence type="predicted"/>
<dbReference type="EMBL" id="CYZO01000029">
    <property type="protein sequence ID" value="CUO28517.1"/>
    <property type="molecule type" value="Genomic_DNA"/>
</dbReference>
<dbReference type="AlphaFoldDB" id="A0A174DTF9"/>